<dbReference type="InterPro" id="IPR035369">
    <property type="entry name" value="Nrap_D4"/>
</dbReference>
<evidence type="ECO:0000313" key="19">
    <source>
        <dbReference type="Proteomes" id="UP000827092"/>
    </source>
</evidence>
<feature type="domain" description="Nrap protein" evidence="17">
    <location>
        <begin position="947"/>
        <end position="1078"/>
    </location>
</feature>
<dbReference type="GO" id="GO:0006409">
    <property type="term" value="P:tRNA export from nucleus"/>
    <property type="evidence" value="ECO:0007669"/>
    <property type="project" value="TreeGrafter"/>
</dbReference>
<dbReference type="Pfam" id="PF17406">
    <property type="entry name" value="Nrap_D5"/>
    <property type="match status" value="1"/>
</dbReference>
<feature type="domain" description="Nrap protein" evidence="16">
    <location>
        <begin position="791"/>
        <end position="945"/>
    </location>
</feature>
<evidence type="ECO:0000256" key="10">
    <source>
        <dbReference type="RuleBase" id="RU364032"/>
    </source>
</evidence>
<dbReference type="Pfam" id="PF17403">
    <property type="entry name" value="Nrap_D2"/>
    <property type="match status" value="1"/>
</dbReference>
<feature type="domain" description="Nrap protein" evidence="14">
    <location>
        <begin position="500"/>
        <end position="563"/>
    </location>
</feature>
<feature type="compositionally biased region" description="Basic residues" evidence="11">
    <location>
        <begin position="13"/>
        <end position="28"/>
    </location>
</feature>
<comment type="subunit">
    <text evidence="9">Part of the small subunit (SSU) processome, composed of more than 70 proteins and the RNA chaperone small nucleolar RNA (snoRNA) U3.</text>
</comment>
<comment type="similarity">
    <text evidence="3 10">Belongs to the NRAP family.</text>
</comment>
<evidence type="ECO:0000256" key="6">
    <source>
        <dbReference type="ARBA" id="ARBA00022884"/>
    </source>
</evidence>
<dbReference type="InterPro" id="IPR035368">
    <property type="entry name" value="Nrap_D3"/>
</dbReference>
<evidence type="ECO:0000259" key="14">
    <source>
        <dbReference type="Pfam" id="PF17404"/>
    </source>
</evidence>
<dbReference type="InterPro" id="IPR035371">
    <property type="entry name" value="Nrap_D6"/>
</dbReference>
<dbReference type="GO" id="GO:0032545">
    <property type="term" value="C:CURI complex"/>
    <property type="evidence" value="ECO:0007669"/>
    <property type="project" value="TreeGrafter"/>
</dbReference>
<proteinExistence type="inferred from homology"/>
<dbReference type="Pfam" id="PF17404">
    <property type="entry name" value="Nrap_D3"/>
    <property type="match status" value="1"/>
</dbReference>
<evidence type="ECO:0000256" key="4">
    <source>
        <dbReference type="ARBA" id="ARBA00016437"/>
    </source>
</evidence>
<dbReference type="GO" id="GO:0034456">
    <property type="term" value="C:UTP-C complex"/>
    <property type="evidence" value="ECO:0007669"/>
    <property type="project" value="TreeGrafter"/>
</dbReference>
<keyword evidence="19" id="KW-1185">Reference proteome</keyword>
<evidence type="ECO:0000259" key="13">
    <source>
        <dbReference type="Pfam" id="PF17403"/>
    </source>
</evidence>
<evidence type="ECO:0000256" key="9">
    <source>
        <dbReference type="ARBA" id="ARBA00035020"/>
    </source>
</evidence>
<comment type="caution">
    <text evidence="18">The sequence shown here is derived from an EMBL/GenBank/DDBJ whole genome shotgun (WGS) entry which is preliminary data.</text>
</comment>
<dbReference type="InterPro" id="IPR005554">
    <property type="entry name" value="NOL6/Upt22"/>
</dbReference>
<feature type="domain" description="Nrap protein" evidence="12">
    <location>
        <begin position="148"/>
        <end position="281"/>
    </location>
</feature>
<feature type="compositionally biased region" description="Polar residues" evidence="11">
    <location>
        <begin position="1"/>
        <end position="12"/>
    </location>
</feature>
<name>A0AAV6VFQ6_9ARAC</name>
<accession>A0AAV6VFQ6</accession>
<evidence type="ECO:0000259" key="15">
    <source>
        <dbReference type="Pfam" id="PF17405"/>
    </source>
</evidence>
<evidence type="ECO:0000256" key="5">
    <source>
        <dbReference type="ARBA" id="ARBA00022454"/>
    </source>
</evidence>
<evidence type="ECO:0000313" key="18">
    <source>
        <dbReference type="EMBL" id="KAG8194848.1"/>
    </source>
</evidence>
<evidence type="ECO:0000256" key="2">
    <source>
        <dbReference type="ARBA" id="ARBA00004604"/>
    </source>
</evidence>
<gene>
    <name evidence="18" type="ORF">JTE90_017281</name>
</gene>
<evidence type="ECO:0000259" key="17">
    <source>
        <dbReference type="Pfam" id="PF17407"/>
    </source>
</evidence>
<evidence type="ECO:0000259" key="12">
    <source>
        <dbReference type="Pfam" id="PF03813"/>
    </source>
</evidence>
<evidence type="ECO:0000259" key="16">
    <source>
        <dbReference type="Pfam" id="PF17406"/>
    </source>
</evidence>
<dbReference type="GO" id="GO:0003723">
    <property type="term" value="F:RNA binding"/>
    <property type="evidence" value="ECO:0007669"/>
    <property type="project" value="UniProtKB-KW"/>
</dbReference>
<organism evidence="18 19">
    <name type="scientific">Oedothorax gibbosus</name>
    <dbReference type="NCBI Taxonomy" id="931172"/>
    <lineage>
        <taxon>Eukaryota</taxon>
        <taxon>Metazoa</taxon>
        <taxon>Ecdysozoa</taxon>
        <taxon>Arthropoda</taxon>
        <taxon>Chelicerata</taxon>
        <taxon>Arachnida</taxon>
        <taxon>Araneae</taxon>
        <taxon>Araneomorphae</taxon>
        <taxon>Entelegynae</taxon>
        <taxon>Araneoidea</taxon>
        <taxon>Linyphiidae</taxon>
        <taxon>Erigoninae</taxon>
        <taxon>Oedothorax</taxon>
    </lineage>
</organism>
<evidence type="ECO:0000256" key="7">
    <source>
        <dbReference type="ARBA" id="ARBA00023242"/>
    </source>
</evidence>
<comment type="function">
    <text evidence="8">Part of the small subunit (SSU) processome, first precursor of the small eukaryotic ribosomal subunit. During the assembly of the SSU processome in the nucleolus, many ribosome biogenesis factors, an RNA chaperone and ribosomal proteins associate with the nascent pre-rRNA and work in concert to generate RNA folding, modifications, rearrangements and cleavage as well as targeted degradation of pre-ribosomal RNA by the RNA exosome.</text>
</comment>
<evidence type="ECO:0000256" key="3">
    <source>
        <dbReference type="ARBA" id="ARBA00006674"/>
    </source>
</evidence>
<dbReference type="Pfam" id="PF17407">
    <property type="entry name" value="Nrap_D6"/>
    <property type="match status" value="1"/>
</dbReference>
<reference evidence="18 19" key="1">
    <citation type="journal article" date="2022" name="Nat. Ecol. Evol.">
        <title>A masculinizing supergene underlies an exaggerated male reproductive morph in a spider.</title>
        <authorList>
            <person name="Hendrickx F."/>
            <person name="De Corte Z."/>
            <person name="Sonet G."/>
            <person name="Van Belleghem S.M."/>
            <person name="Kostlbacher S."/>
            <person name="Vangestel C."/>
        </authorList>
    </citation>
    <scope>NUCLEOTIDE SEQUENCE [LARGE SCALE GENOMIC DNA]</scope>
    <source>
        <strain evidence="18">W744_W776</strain>
    </source>
</reference>
<dbReference type="PANTHER" id="PTHR17972">
    <property type="entry name" value="NUCLEOLAR RNA-ASSOCIATED PROTEIN"/>
    <property type="match status" value="1"/>
</dbReference>
<dbReference type="Proteomes" id="UP000827092">
    <property type="component" value="Unassembled WGS sequence"/>
</dbReference>
<evidence type="ECO:0000256" key="8">
    <source>
        <dbReference type="ARBA" id="ARBA00035000"/>
    </source>
</evidence>
<dbReference type="Gene3D" id="1.10.1410.10">
    <property type="match status" value="2"/>
</dbReference>
<feature type="domain" description="Nrap protein" evidence="15">
    <location>
        <begin position="595"/>
        <end position="789"/>
    </location>
</feature>
<feature type="domain" description="Nrap protein" evidence="13">
    <location>
        <begin position="288"/>
        <end position="424"/>
    </location>
</feature>
<dbReference type="Pfam" id="PF17405">
    <property type="entry name" value="Nrap_D4"/>
    <property type="match status" value="1"/>
</dbReference>
<dbReference type="Gene3D" id="3.30.70.3030">
    <property type="match status" value="1"/>
</dbReference>
<dbReference type="InterPro" id="IPR035082">
    <property type="entry name" value="Nrap_D1"/>
</dbReference>
<dbReference type="InterPro" id="IPR035370">
    <property type="entry name" value="Nrap_D5"/>
</dbReference>
<evidence type="ECO:0000256" key="1">
    <source>
        <dbReference type="ARBA" id="ARBA00004286"/>
    </source>
</evidence>
<comment type="subcellular location">
    <subcellularLocation>
        <location evidence="1">Chromosome</location>
    </subcellularLocation>
    <subcellularLocation>
        <location evidence="2 10">Nucleus</location>
        <location evidence="2 10">Nucleolus</location>
    </subcellularLocation>
</comment>
<dbReference type="InterPro" id="IPR035367">
    <property type="entry name" value="Nrap_D2"/>
</dbReference>
<evidence type="ECO:0000256" key="11">
    <source>
        <dbReference type="SAM" id="MobiDB-lite"/>
    </source>
</evidence>
<dbReference type="GO" id="GO:0032040">
    <property type="term" value="C:small-subunit processome"/>
    <property type="evidence" value="ECO:0007669"/>
    <property type="project" value="TreeGrafter"/>
</dbReference>
<keyword evidence="6 10" id="KW-0694">RNA-binding</keyword>
<dbReference type="GO" id="GO:0006364">
    <property type="term" value="P:rRNA processing"/>
    <property type="evidence" value="ECO:0007669"/>
    <property type="project" value="TreeGrafter"/>
</dbReference>
<protein>
    <recommendedName>
        <fullName evidence="4 10">Nucleolar protein 6</fullName>
    </recommendedName>
</protein>
<dbReference type="Pfam" id="PF03813">
    <property type="entry name" value="Nrap"/>
    <property type="match status" value="1"/>
</dbReference>
<dbReference type="EMBL" id="JAFNEN010000098">
    <property type="protein sequence ID" value="KAG8194848.1"/>
    <property type="molecule type" value="Genomic_DNA"/>
</dbReference>
<feature type="region of interest" description="Disordered" evidence="11">
    <location>
        <begin position="1"/>
        <end position="28"/>
    </location>
</feature>
<sequence>MATPQSNGQIVQNKRKRKKDAQFSSRRKRSRILNVPTAEELNELQEAETTFHSNLFKMQVDELIKELNEKMSIREELESWIEELKDFITNIPESSACAIKDFSLDGIAIPIIQNPASEKGTFKFCPPSNITEIGSYVLQTMCSATPVVDIAIEIPKECWQNRDFLNYQYHRKRAFYLAYIARCLRESDLIEDMNFYYQNECYLKPTLLIIPKDIEKVKVSLTAYPSVEASFKYSRFIPSRNNIRPSWFFKESEDTEQSTPYYNASILSDLLTIRLNEFLEESICSESIKTGTILLKLWCFQRGLITGYGRLNGFLLTMFVAYLLKKRKITPLMSAYQVFRCALLSFQNEKILEEGITLCDKDNEYPTLENFKFHYDVVFADISGDLNLCYSVTKETISRIQHEAKLGLLILDSESPDNFTFLFTNKITFNEKFEYVLQLKGEKKFKKYAKKLELKEELLDFGENTSACVLRKVYEILKQGLNKRVSLVDVTKAPLSPWPITEAPPNPDVGQAKEFRKFWGDQSELRRFQDGTIREAVYWPAHTAAERRKVFSKMVVDILARHINADPLQTVVHGTEVDCILEVPEDMLISLPPYGTGEEAHAAIMQSFNTLSKQLRNLDKLPLQVASIQGSSPSFRFSEVFPPLSVLHQANAKHSYVEGHIMKLKDTGSGVPPYTPALKVIVNLEGSGKWPDDVEAIKRVKAAFYLKIAHLVKSKLSLIAMAFPTHVDIFKDGFVFRIELACHKEIFLMQQIQLPDGGIKIQENRESRNLEIKTEIVPKINSILHGLHQQHNSFGTACRLAKRWISAQLKQSFIEDITVDLIVAKVYLHPEPYSCPSSPQVALIRFLTLLETHDWAMFPLVVNLNNELQRPELEEIYSNFNSQRSTLPPMVIVNPFDKRGCMWTKNKPVPLILKRLTILAKASLKSLNFVLYNMKLPDAKEIFRPPLDSFDILIYLKRNEMPRLGCAVDVYMTDTLPSFKPYKSEMNEVYPIVDYDPVQKYVEELRENFGEFAFFLYDIYGGDFVAVVWKKNAFTPKDFTASHANCRKPYGDSNRVIPDVERIMEDFELLGEGLVKKIVKQTENWQIP</sequence>
<keyword evidence="7 10" id="KW-0539">Nucleus</keyword>
<keyword evidence="5" id="KW-0158">Chromosome</keyword>
<dbReference type="GO" id="GO:0005694">
    <property type="term" value="C:chromosome"/>
    <property type="evidence" value="ECO:0007669"/>
    <property type="project" value="UniProtKB-SubCell"/>
</dbReference>
<dbReference type="PANTHER" id="PTHR17972:SF0">
    <property type="entry name" value="NUCLEOLAR PROTEIN 6"/>
    <property type="match status" value="1"/>
</dbReference>
<dbReference type="AlphaFoldDB" id="A0AAV6VFQ6"/>